<dbReference type="RefSeq" id="WP_039248764.1">
    <property type="nucleotide sequence ID" value="NZ_JDRX01000003.1"/>
</dbReference>
<protein>
    <submittedName>
        <fullName evidence="3">CAAX protease</fullName>
    </submittedName>
</protein>
<dbReference type="InterPro" id="IPR052710">
    <property type="entry name" value="CAAX_protease"/>
</dbReference>
<proteinExistence type="predicted"/>
<feature type="transmembrane region" description="Helical" evidence="1">
    <location>
        <begin position="242"/>
        <end position="265"/>
    </location>
</feature>
<keyword evidence="3" id="KW-0645">Protease</keyword>
<gene>
    <name evidence="3" type="ORF">Z969_02295</name>
</gene>
<dbReference type="PANTHER" id="PTHR36435">
    <property type="entry name" value="SLR1288 PROTEIN"/>
    <property type="match status" value="1"/>
</dbReference>
<dbReference type="GO" id="GO:0004175">
    <property type="term" value="F:endopeptidase activity"/>
    <property type="evidence" value="ECO:0007669"/>
    <property type="project" value="UniProtKB-ARBA"/>
</dbReference>
<evidence type="ECO:0000259" key="2">
    <source>
        <dbReference type="Pfam" id="PF02517"/>
    </source>
</evidence>
<keyword evidence="1" id="KW-0812">Transmembrane</keyword>
<comment type="caution">
    <text evidence="3">The sequence shown here is derived from an EMBL/GenBank/DDBJ whole genome shotgun (WGS) entry which is preliminary data.</text>
</comment>
<feature type="transmembrane region" description="Helical" evidence="1">
    <location>
        <begin position="46"/>
        <end position="64"/>
    </location>
</feature>
<feature type="domain" description="CAAX prenyl protease 2/Lysostaphin resistance protein A-like" evidence="2">
    <location>
        <begin position="135"/>
        <end position="220"/>
    </location>
</feature>
<evidence type="ECO:0000313" key="4">
    <source>
        <dbReference type="Proteomes" id="UP000030016"/>
    </source>
</evidence>
<evidence type="ECO:0000256" key="1">
    <source>
        <dbReference type="SAM" id="Phobius"/>
    </source>
</evidence>
<keyword evidence="1" id="KW-0472">Membrane</keyword>
<evidence type="ECO:0000313" key="3">
    <source>
        <dbReference type="EMBL" id="KGN03127.1"/>
    </source>
</evidence>
<dbReference type="EMBL" id="JDRX01000003">
    <property type="protein sequence ID" value="KGN03127.1"/>
    <property type="molecule type" value="Genomic_DNA"/>
</dbReference>
<dbReference type="GO" id="GO:0006508">
    <property type="term" value="P:proteolysis"/>
    <property type="evidence" value="ECO:0007669"/>
    <property type="project" value="UniProtKB-KW"/>
</dbReference>
<dbReference type="AlphaFoldDB" id="A0AA88ZWR6"/>
<keyword evidence="1" id="KW-1133">Transmembrane helix</keyword>
<reference evidence="3 4" key="1">
    <citation type="submission" date="2014-01" db="EMBL/GenBank/DDBJ databases">
        <title>Plasmidome dynamics in the species complex Clostridium novyi sensu lato converts strains of independent lineages into distinctly different pathogens.</title>
        <authorList>
            <person name="Skarin H."/>
            <person name="Segerman B."/>
        </authorList>
    </citation>
    <scope>NUCLEOTIDE SEQUENCE [LARGE SCALE GENOMIC DNA]</scope>
    <source>
        <strain evidence="3 4">4570</strain>
    </source>
</reference>
<sequence>MDKYFEKITIPVLLGVYILTGIFAFIASEISSKINVHAQSIFNDNFFGIISQVILICFIVYKLKKNGFNFKASIKDFKSKPKYKDGLIIIVVHGILAIAAALGVAYIVYKINPGLAEKMMGQKILENSGTIYDTIYEFILVVILAPIAEELIFRGVILNRLKMRWGVGPAIIISSILFGVLHINLAIIGAFLFGVMMCIVYMKTRNIFVTMLIHCVNNFLCSLKNIGGDGAGEFTKSDINDLLLLGKPAIIIFCITSIVAIWYIVKNWPKEEEKVSLN</sequence>
<dbReference type="GO" id="GO:0080120">
    <property type="term" value="P:CAAX-box protein maturation"/>
    <property type="evidence" value="ECO:0007669"/>
    <property type="project" value="UniProtKB-ARBA"/>
</dbReference>
<feature type="transmembrane region" description="Helical" evidence="1">
    <location>
        <begin position="85"/>
        <end position="109"/>
    </location>
</feature>
<keyword evidence="3" id="KW-0378">Hydrolase</keyword>
<name>A0AA88ZWR6_CLONO</name>
<feature type="transmembrane region" description="Helical" evidence="1">
    <location>
        <begin position="129"/>
        <end position="148"/>
    </location>
</feature>
<dbReference type="Pfam" id="PF02517">
    <property type="entry name" value="Rce1-like"/>
    <property type="match status" value="1"/>
</dbReference>
<feature type="transmembrane region" description="Helical" evidence="1">
    <location>
        <begin position="12"/>
        <end position="34"/>
    </location>
</feature>
<dbReference type="PANTHER" id="PTHR36435:SF1">
    <property type="entry name" value="CAAX AMINO TERMINAL PROTEASE FAMILY PROTEIN"/>
    <property type="match status" value="1"/>
</dbReference>
<accession>A0AA88ZWR6</accession>
<dbReference type="Proteomes" id="UP000030016">
    <property type="component" value="Unassembled WGS sequence"/>
</dbReference>
<feature type="transmembrane region" description="Helical" evidence="1">
    <location>
        <begin position="169"/>
        <end position="202"/>
    </location>
</feature>
<dbReference type="InterPro" id="IPR003675">
    <property type="entry name" value="Rce1/LyrA-like_dom"/>
</dbReference>
<organism evidence="3 4">
    <name type="scientific">Clostridium novyi A str. 4570</name>
    <dbReference type="NCBI Taxonomy" id="1444290"/>
    <lineage>
        <taxon>Bacteria</taxon>
        <taxon>Bacillati</taxon>
        <taxon>Bacillota</taxon>
        <taxon>Clostridia</taxon>
        <taxon>Eubacteriales</taxon>
        <taxon>Clostridiaceae</taxon>
        <taxon>Clostridium</taxon>
    </lineage>
</organism>